<dbReference type="KEGG" id="mrub:DEO27_021135"/>
<dbReference type="Proteomes" id="UP000251402">
    <property type="component" value="Chromosome"/>
</dbReference>
<gene>
    <name evidence="2" type="ORF">DEO27_021135</name>
</gene>
<dbReference type="RefSeq" id="WP_146750136.1">
    <property type="nucleotide sequence ID" value="NZ_CP043450.1"/>
</dbReference>
<evidence type="ECO:0000256" key="1">
    <source>
        <dbReference type="SAM" id="MobiDB-lite"/>
    </source>
</evidence>
<evidence type="ECO:0000313" key="3">
    <source>
        <dbReference type="Proteomes" id="UP000251402"/>
    </source>
</evidence>
<dbReference type="OrthoDB" id="791468at2"/>
<reference evidence="2" key="1">
    <citation type="submission" date="2019-08" db="EMBL/GenBank/DDBJ databases">
        <title>Comparative genome analysis confer to the adaptation heavy metal polluted environment.</title>
        <authorList>
            <person name="Li Y."/>
        </authorList>
    </citation>
    <scope>NUCLEOTIDE SEQUENCE [LARGE SCALE GENOMIC DNA]</scope>
    <source>
        <strain evidence="2">P1</strain>
    </source>
</reference>
<accession>A0A5C1I3G9</accession>
<dbReference type="AlphaFoldDB" id="A0A5C1I3G9"/>
<name>A0A5C1I3G9_9SPHI</name>
<keyword evidence="3" id="KW-1185">Reference proteome</keyword>
<protein>
    <submittedName>
        <fullName evidence="2">Uncharacterized protein</fullName>
    </submittedName>
</protein>
<feature type="compositionally biased region" description="Basic and acidic residues" evidence="1">
    <location>
        <begin position="292"/>
        <end position="306"/>
    </location>
</feature>
<dbReference type="EMBL" id="CP043450">
    <property type="protein sequence ID" value="QEM12416.1"/>
    <property type="molecule type" value="Genomic_DNA"/>
</dbReference>
<sequence length="324" mass="37494">MDPLLRTGIADQSGISRLQYNHLREARHRLIQTARPDEQPFMLLLNNQIKKLERQIFPNPVVRVFHRLKDRYIDRPAFLAQQRIQRENNMTTLKTMLRNSGLGSIAGRLEDHLDQDQRQVKLAVDSQLERDKKLGLNLHFEKDAYGNFQLNRVDGKLLRGDHGVSSHSFMTAEWPDLKVDQVRGLLEGRALKQNYPDFEGREQQRWVQLGSEGIREYHPDYAFDIGKVLSDLPAISGNKTEFARLLENGQQVETQWKQHGQSHEVFLQADPATKKILLFDADYRPFNPPQPEQKKEKADNSIKAEPELQNLTKGVKNGSRHKLI</sequence>
<organism evidence="2 3">
    <name type="scientific">Mucilaginibacter rubeus</name>
    <dbReference type="NCBI Taxonomy" id="2027860"/>
    <lineage>
        <taxon>Bacteria</taxon>
        <taxon>Pseudomonadati</taxon>
        <taxon>Bacteroidota</taxon>
        <taxon>Sphingobacteriia</taxon>
        <taxon>Sphingobacteriales</taxon>
        <taxon>Sphingobacteriaceae</taxon>
        <taxon>Mucilaginibacter</taxon>
    </lineage>
</organism>
<feature type="region of interest" description="Disordered" evidence="1">
    <location>
        <begin position="283"/>
        <end position="324"/>
    </location>
</feature>
<evidence type="ECO:0000313" key="2">
    <source>
        <dbReference type="EMBL" id="QEM12416.1"/>
    </source>
</evidence>
<proteinExistence type="predicted"/>